<dbReference type="InterPro" id="IPR027417">
    <property type="entry name" value="P-loop_NTPase"/>
</dbReference>
<name>A0A2S9QLP1_9MICO</name>
<evidence type="ECO:0000259" key="2">
    <source>
        <dbReference type="SMART" id="SM00382"/>
    </source>
</evidence>
<protein>
    <recommendedName>
        <fullName evidence="2">AAA+ ATPase domain-containing protein</fullName>
    </recommendedName>
</protein>
<dbReference type="InterPro" id="IPR052934">
    <property type="entry name" value="Methyl-DNA_Rec/Restrict_Enz"/>
</dbReference>
<organism evidence="3 4">
    <name type="scientific">Leucobacter massiliensis</name>
    <dbReference type="NCBI Taxonomy" id="1686285"/>
    <lineage>
        <taxon>Bacteria</taxon>
        <taxon>Bacillati</taxon>
        <taxon>Actinomycetota</taxon>
        <taxon>Actinomycetes</taxon>
        <taxon>Micrococcales</taxon>
        <taxon>Microbacteriaceae</taxon>
        <taxon>Leucobacter</taxon>
    </lineage>
</organism>
<gene>
    <name evidence="3" type="ORF">B4915_10875</name>
</gene>
<feature type="domain" description="AAA+ ATPase" evidence="2">
    <location>
        <begin position="144"/>
        <end position="348"/>
    </location>
</feature>
<dbReference type="Gene3D" id="3.40.50.300">
    <property type="entry name" value="P-loop containing nucleotide triphosphate hydrolases"/>
    <property type="match status" value="1"/>
</dbReference>
<dbReference type="Pfam" id="PF07728">
    <property type="entry name" value="AAA_5"/>
    <property type="match status" value="1"/>
</dbReference>
<dbReference type="SMART" id="SM00382">
    <property type="entry name" value="AAA"/>
    <property type="match status" value="1"/>
</dbReference>
<feature type="region of interest" description="Disordered" evidence="1">
    <location>
        <begin position="20"/>
        <end position="42"/>
    </location>
</feature>
<dbReference type="GO" id="GO:0016887">
    <property type="term" value="F:ATP hydrolysis activity"/>
    <property type="evidence" value="ECO:0007669"/>
    <property type="project" value="InterPro"/>
</dbReference>
<dbReference type="GO" id="GO:0005524">
    <property type="term" value="F:ATP binding"/>
    <property type="evidence" value="ECO:0007669"/>
    <property type="project" value="InterPro"/>
</dbReference>
<evidence type="ECO:0000313" key="4">
    <source>
        <dbReference type="Proteomes" id="UP000238650"/>
    </source>
</evidence>
<proteinExistence type="predicted"/>
<sequence length="502" mass="54093">MYSSGRFVLRWDRPATAGSVPWSSPDPWRMTPDPDPSSVTPLRGNGVARTDVDAIAAIDSFNQAGHLAYLVAVKLKDEDDVLHVRTYLKDPSAGLEFASTDLLPREVQKLVDSLNVSVPSCASRILGGQAPDPAVDAAIAKLEENPNLLLIGPPGTGKSVLLDKLVQHVTNPDFEVTFDPDEIYDAWSEPEDEPGAGKAATVVFHPSYSYDNLVVGLLPKVKGKEVQVGVSTGPLVNLAHYASSGNPALLVLDEFNRGNAAAILGDTLALLDKDKRDVAHVDLPSYGLPIDVPEEFAVDKSVRVASRFGLPRNLWIVAAMNSSDRSVAPLDAALRRRFSIVEIGPDYELLAAQLSADLDADLSDPWSNWTPGHVASLAVELLRGINARIEASLGRDFLLGHSNFWHVAGDSAEDALRSLASAWDLRVVQTMRLALQDDDDTLAFILNAGKPEDAVASSSHAVWWLAADPAHEQFARPRLAFNPIAGMPSDELHTELSRLAGV</sequence>
<dbReference type="EMBL" id="MWZD01000018">
    <property type="protein sequence ID" value="PRI10502.1"/>
    <property type="molecule type" value="Genomic_DNA"/>
</dbReference>
<dbReference type="AlphaFoldDB" id="A0A2S9QLP1"/>
<dbReference type="InterPro" id="IPR011704">
    <property type="entry name" value="ATPase_dyneun-rel_AAA"/>
</dbReference>
<dbReference type="PANTHER" id="PTHR37291">
    <property type="entry name" value="5-METHYLCYTOSINE-SPECIFIC RESTRICTION ENZYME B"/>
    <property type="match status" value="1"/>
</dbReference>
<comment type="caution">
    <text evidence="3">The sequence shown here is derived from an EMBL/GenBank/DDBJ whole genome shotgun (WGS) entry which is preliminary data.</text>
</comment>
<dbReference type="Proteomes" id="UP000238650">
    <property type="component" value="Unassembled WGS sequence"/>
</dbReference>
<reference evidence="3 4" key="1">
    <citation type="journal article" date="2017" name="New Microbes New Infect">
        <title>Genome sequence of 'Leucobacter massiliensis' sp. nov. isolated from human pharynx after travel to the 2014 Hajj.</title>
        <authorList>
            <person name="Leangapichart T."/>
            <person name="Gautret P."/>
            <person name="Nguyen T.T."/>
            <person name="Armstrong N."/>
            <person name="Rolain J.M."/>
        </authorList>
    </citation>
    <scope>NUCLEOTIDE SEQUENCE [LARGE SCALE GENOMIC DNA]</scope>
    <source>
        <strain evidence="3 4">122RC15</strain>
    </source>
</reference>
<dbReference type="InterPro" id="IPR003593">
    <property type="entry name" value="AAA+_ATPase"/>
</dbReference>
<dbReference type="SUPFAM" id="SSF52540">
    <property type="entry name" value="P-loop containing nucleoside triphosphate hydrolases"/>
    <property type="match status" value="1"/>
</dbReference>
<accession>A0A2S9QLP1</accession>
<keyword evidence="4" id="KW-1185">Reference proteome</keyword>
<evidence type="ECO:0000256" key="1">
    <source>
        <dbReference type="SAM" id="MobiDB-lite"/>
    </source>
</evidence>
<dbReference type="PANTHER" id="PTHR37291:SF1">
    <property type="entry name" value="TYPE IV METHYL-DIRECTED RESTRICTION ENZYME ECOKMCRB SUBUNIT"/>
    <property type="match status" value="1"/>
</dbReference>
<evidence type="ECO:0000313" key="3">
    <source>
        <dbReference type="EMBL" id="PRI10502.1"/>
    </source>
</evidence>